<gene>
    <name evidence="3" type="ORF">PCOR1329_LOCUS47855</name>
</gene>
<proteinExistence type="predicted"/>
<keyword evidence="2" id="KW-0472">Membrane</keyword>
<evidence type="ECO:0000313" key="4">
    <source>
        <dbReference type="Proteomes" id="UP001189429"/>
    </source>
</evidence>
<organism evidence="3 4">
    <name type="scientific">Prorocentrum cordatum</name>
    <dbReference type="NCBI Taxonomy" id="2364126"/>
    <lineage>
        <taxon>Eukaryota</taxon>
        <taxon>Sar</taxon>
        <taxon>Alveolata</taxon>
        <taxon>Dinophyceae</taxon>
        <taxon>Prorocentrales</taxon>
        <taxon>Prorocentraceae</taxon>
        <taxon>Prorocentrum</taxon>
    </lineage>
</organism>
<reference evidence="3" key="1">
    <citation type="submission" date="2023-10" db="EMBL/GenBank/DDBJ databases">
        <authorList>
            <person name="Chen Y."/>
            <person name="Shah S."/>
            <person name="Dougan E. K."/>
            <person name="Thang M."/>
            <person name="Chan C."/>
        </authorList>
    </citation>
    <scope>NUCLEOTIDE SEQUENCE [LARGE SCALE GENOMIC DNA]</scope>
</reference>
<feature type="region of interest" description="Disordered" evidence="1">
    <location>
        <begin position="104"/>
        <end position="141"/>
    </location>
</feature>
<keyword evidence="2" id="KW-0812">Transmembrane</keyword>
<keyword evidence="2" id="KW-1133">Transmembrane helix</keyword>
<evidence type="ECO:0000256" key="1">
    <source>
        <dbReference type="SAM" id="MobiDB-lite"/>
    </source>
</evidence>
<accession>A0ABN9UIH8</accession>
<dbReference type="Proteomes" id="UP001189429">
    <property type="component" value="Unassembled WGS sequence"/>
</dbReference>
<name>A0ABN9UIH8_9DINO</name>
<evidence type="ECO:0000313" key="3">
    <source>
        <dbReference type="EMBL" id="CAK0857910.1"/>
    </source>
</evidence>
<keyword evidence="4" id="KW-1185">Reference proteome</keyword>
<protein>
    <submittedName>
        <fullName evidence="3">Uncharacterized protein</fullName>
    </submittedName>
</protein>
<dbReference type="EMBL" id="CAUYUJ010015769">
    <property type="protein sequence ID" value="CAK0857910.1"/>
    <property type="molecule type" value="Genomic_DNA"/>
</dbReference>
<feature type="transmembrane region" description="Helical" evidence="2">
    <location>
        <begin position="20"/>
        <end position="41"/>
    </location>
</feature>
<sequence length="141" mass="14862">MCPRSLREAAGASLFFGGDWGGGLLRLTAFCLIVPGTLSVIRRLARFGRAPLRVVPRCLGDVLTSAEPSRLVAAAGCLVPWEHSPATRPFSTDACALCVESQLSDEDGGQERRAGSMAGHPSLARQRSEAPLLERQSGSGS</sequence>
<comment type="caution">
    <text evidence="3">The sequence shown here is derived from an EMBL/GenBank/DDBJ whole genome shotgun (WGS) entry which is preliminary data.</text>
</comment>
<evidence type="ECO:0000256" key="2">
    <source>
        <dbReference type="SAM" id="Phobius"/>
    </source>
</evidence>